<name>A0A1F7GY36_9BACT</name>
<accession>A0A1F7GY36</accession>
<proteinExistence type="predicted"/>
<gene>
    <name evidence="1" type="ORF">A3C25_01030</name>
</gene>
<protein>
    <submittedName>
        <fullName evidence="1">Uncharacterized protein</fullName>
    </submittedName>
</protein>
<comment type="caution">
    <text evidence="1">The sequence shown here is derived from an EMBL/GenBank/DDBJ whole genome shotgun (WGS) entry which is preliminary data.</text>
</comment>
<dbReference type="Proteomes" id="UP000177913">
    <property type="component" value="Unassembled WGS sequence"/>
</dbReference>
<evidence type="ECO:0000313" key="2">
    <source>
        <dbReference type="Proteomes" id="UP000177913"/>
    </source>
</evidence>
<evidence type="ECO:0000313" key="1">
    <source>
        <dbReference type="EMBL" id="OGK23684.1"/>
    </source>
</evidence>
<dbReference type="AlphaFoldDB" id="A0A1F7GY36"/>
<dbReference type="EMBL" id="MFZO01000044">
    <property type="protein sequence ID" value="OGK23684.1"/>
    <property type="molecule type" value="Genomic_DNA"/>
</dbReference>
<sequence>MKKFLLIVNTTVLILILSFIILPPPVTAQNPPQTTYSNPLFFLQELLKIFFSFNPASQPPLPISPNPSGPPPQTTSEPFPTIPAGKLGDILTNTIAISEKLEGEDIIWPPSWYFNRLTDPPSNGSYTAFYSPATSTSNLYWCTYLVINAYNLAGLTGLTRAHLATKNMQQFFMTTSGYNYIPYSVKFIDYFANPPTYQLASAGERQQALNTVKPGCATFFQYTPGVHVTNKNHTAVLKTVNLDSSYNGYIETYDANSTRKISRYPVYSGNIQGTPFTNDSLRGFGCPSL</sequence>
<organism evidence="1 2">
    <name type="scientific">Candidatus Roizmanbacteria bacterium RIFCSPHIGHO2_02_FULL_38_11</name>
    <dbReference type="NCBI Taxonomy" id="1802039"/>
    <lineage>
        <taxon>Bacteria</taxon>
        <taxon>Candidatus Roizmaniibacteriota</taxon>
    </lineage>
</organism>
<reference evidence="1 2" key="1">
    <citation type="journal article" date="2016" name="Nat. Commun.">
        <title>Thousands of microbial genomes shed light on interconnected biogeochemical processes in an aquifer system.</title>
        <authorList>
            <person name="Anantharaman K."/>
            <person name="Brown C.T."/>
            <person name="Hug L.A."/>
            <person name="Sharon I."/>
            <person name="Castelle C.J."/>
            <person name="Probst A.J."/>
            <person name="Thomas B.C."/>
            <person name="Singh A."/>
            <person name="Wilkins M.J."/>
            <person name="Karaoz U."/>
            <person name="Brodie E.L."/>
            <person name="Williams K.H."/>
            <person name="Hubbard S.S."/>
            <person name="Banfield J.F."/>
        </authorList>
    </citation>
    <scope>NUCLEOTIDE SEQUENCE [LARGE SCALE GENOMIC DNA]</scope>
</reference>